<dbReference type="GO" id="GO:0016787">
    <property type="term" value="F:hydrolase activity"/>
    <property type="evidence" value="ECO:0007669"/>
    <property type="project" value="UniProtKB-KW"/>
</dbReference>
<dbReference type="Pfam" id="PF02578">
    <property type="entry name" value="Cu-oxidase_4"/>
    <property type="match status" value="1"/>
</dbReference>
<gene>
    <name evidence="11" type="ordered locus">Ctha_1637</name>
</gene>
<dbReference type="KEGG" id="cts:Ctha_1637"/>
<comment type="catalytic activity">
    <reaction evidence="8">
        <text>adenosine + phosphate = alpha-D-ribose 1-phosphate + adenine</text>
        <dbReference type="Rhea" id="RHEA:27642"/>
        <dbReference type="ChEBI" id="CHEBI:16335"/>
        <dbReference type="ChEBI" id="CHEBI:16708"/>
        <dbReference type="ChEBI" id="CHEBI:43474"/>
        <dbReference type="ChEBI" id="CHEBI:57720"/>
        <dbReference type="EC" id="2.4.2.1"/>
    </reaction>
    <physiologicalReaction direction="left-to-right" evidence="8">
        <dbReference type="Rhea" id="RHEA:27643"/>
    </physiologicalReaction>
</comment>
<keyword evidence="12" id="KW-1185">Reference proteome</keyword>
<evidence type="ECO:0000313" key="11">
    <source>
        <dbReference type="EMBL" id="ACF14095.1"/>
    </source>
</evidence>
<evidence type="ECO:0000256" key="3">
    <source>
        <dbReference type="ARBA" id="ARBA00022679"/>
    </source>
</evidence>
<keyword evidence="4" id="KW-0479">Metal-binding</keyword>
<dbReference type="EMBL" id="CP001100">
    <property type="protein sequence ID" value="ACF14095.1"/>
    <property type="molecule type" value="Genomic_DNA"/>
</dbReference>
<dbReference type="OrthoDB" id="4279at2"/>
<dbReference type="eggNOG" id="COG1496">
    <property type="taxonomic scope" value="Bacteria"/>
</dbReference>
<evidence type="ECO:0000256" key="2">
    <source>
        <dbReference type="ARBA" id="ARBA00007353"/>
    </source>
</evidence>
<evidence type="ECO:0000256" key="5">
    <source>
        <dbReference type="ARBA" id="ARBA00022801"/>
    </source>
</evidence>
<dbReference type="InterPro" id="IPR003730">
    <property type="entry name" value="Cu_polyphenol_OxRdtase"/>
</dbReference>
<evidence type="ECO:0000256" key="1">
    <source>
        <dbReference type="ARBA" id="ARBA00000553"/>
    </source>
</evidence>
<dbReference type="STRING" id="517418.Ctha_1637"/>
<dbReference type="InterPro" id="IPR011324">
    <property type="entry name" value="Cytotoxic_necrot_fac-like_cat"/>
</dbReference>
<protein>
    <recommendedName>
        <fullName evidence="10">Purine nucleoside phosphorylase</fullName>
    </recommendedName>
</protein>
<evidence type="ECO:0000256" key="6">
    <source>
        <dbReference type="ARBA" id="ARBA00022833"/>
    </source>
</evidence>
<evidence type="ECO:0000256" key="7">
    <source>
        <dbReference type="ARBA" id="ARBA00047989"/>
    </source>
</evidence>
<comment type="catalytic activity">
    <reaction evidence="7">
        <text>adenosine + H2O + H(+) = inosine + NH4(+)</text>
        <dbReference type="Rhea" id="RHEA:24408"/>
        <dbReference type="ChEBI" id="CHEBI:15377"/>
        <dbReference type="ChEBI" id="CHEBI:15378"/>
        <dbReference type="ChEBI" id="CHEBI:16335"/>
        <dbReference type="ChEBI" id="CHEBI:17596"/>
        <dbReference type="ChEBI" id="CHEBI:28938"/>
        <dbReference type="EC" id="3.5.4.4"/>
    </reaction>
    <physiologicalReaction direction="left-to-right" evidence="7">
        <dbReference type="Rhea" id="RHEA:24409"/>
    </physiologicalReaction>
</comment>
<organism evidence="11 12">
    <name type="scientific">Chloroherpeton thalassium (strain ATCC 35110 / GB-78)</name>
    <dbReference type="NCBI Taxonomy" id="517418"/>
    <lineage>
        <taxon>Bacteria</taxon>
        <taxon>Pseudomonadati</taxon>
        <taxon>Chlorobiota</taxon>
        <taxon>Chlorobiia</taxon>
        <taxon>Chlorobiales</taxon>
        <taxon>Chloroherpetonaceae</taxon>
        <taxon>Chloroherpeton</taxon>
    </lineage>
</organism>
<keyword evidence="5" id="KW-0378">Hydrolase</keyword>
<keyword evidence="3" id="KW-0808">Transferase</keyword>
<dbReference type="CDD" id="cd16833">
    <property type="entry name" value="YfiH"/>
    <property type="match status" value="1"/>
</dbReference>
<dbReference type="PANTHER" id="PTHR30616">
    <property type="entry name" value="UNCHARACTERIZED PROTEIN YFIH"/>
    <property type="match status" value="1"/>
</dbReference>
<dbReference type="RefSeq" id="WP_012500179.1">
    <property type="nucleotide sequence ID" value="NC_011026.1"/>
</dbReference>
<dbReference type="InterPro" id="IPR038371">
    <property type="entry name" value="Cu_polyphenol_OxRdtase_sf"/>
</dbReference>
<evidence type="ECO:0000256" key="8">
    <source>
        <dbReference type="ARBA" id="ARBA00048968"/>
    </source>
</evidence>
<reference evidence="11 12" key="1">
    <citation type="submission" date="2008-06" db="EMBL/GenBank/DDBJ databases">
        <title>Complete sequence of Chloroherpeton thalassium ATCC 35110.</title>
        <authorList>
            <consortium name="US DOE Joint Genome Institute"/>
            <person name="Lucas S."/>
            <person name="Copeland A."/>
            <person name="Lapidus A."/>
            <person name="Glavina del Rio T."/>
            <person name="Dalin E."/>
            <person name="Tice H."/>
            <person name="Bruce D."/>
            <person name="Goodwin L."/>
            <person name="Pitluck S."/>
            <person name="Schmutz J."/>
            <person name="Larimer F."/>
            <person name="Land M."/>
            <person name="Hauser L."/>
            <person name="Kyrpides N."/>
            <person name="Mikhailova N."/>
            <person name="Liu Z."/>
            <person name="Li T."/>
            <person name="Zhao F."/>
            <person name="Overmann J."/>
            <person name="Bryant D.A."/>
            <person name="Richardson P."/>
        </authorList>
    </citation>
    <scope>NUCLEOTIDE SEQUENCE [LARGE SCALE GENOMIC DNA]</scope>
    <source>
        <strain evidence="12">ATCC 35110 / GB-78</strain>
    </source>
</reference>
<dbReference type="NCBIfam" id="TIGR00726">
    <property type="entry name" value="peptidoglycan editing factor PgeF"/>
    <property type="match status" value="1"/>
</dbReference>
<dbReference type="SUPFAM" id="SSF64438">
    <property type="entry name" value="CNF1/YfiH-like putative cysteine hydrolases"/>
    <property type="match status" value="1"/>
</dbReference>
<evidence type="ECO:0000313" key="12">
    <source>
        <dbReference type="Proteomes" id="UP000001208"/>
    </source>
</evidence>
<keyword evidence="6" id="KW-0862">Zinc</keyword>
<dbReference type="PANTHER" id="PTHR30616:SF2">
    <property type="entry name" value="PURINE NUCLEOSIDE PHOSPHORYLASE LACC1"/>
    <property type="match status" value="1"/>
</dbReference>
<dbReference type="HOGENOM" id="CLU_065784_0_0_10"/>
<comment type="catalytic activity">
    <reaction evidence="9">
        <text>S-methyl-5'-thioadenosine + phosphate = 5-(methylsulfanyl)-alpha-D-ribose 1-phosphate + adenine</text>
        <dbReference type="Rhea" id="RHEA:11852"/>
        <dbReference type="ChEBI" id="CHEBI:16708"/>
        <dbReference type="ChEBI" id="CHEBI:17509"/>
        <dbReference type="ChEBI" id="CHEBI:43474"/>
        <dbReference type="ChEBI" id="CHEBI:58533"/>
        <dbReference type="EC" id="2.4.2.28"/>
    </reaction>
    <physiologicalReaction direction="left-to-right" evidence="9">
        <dbReference type="Rhea" id="RHEA:11853"/>
    </physiologicalReaction>
</comment>
<dbReference type="AlphaFoldDB" id="B3QSP8"/>
<sequence>MPERFFTDSILEPKIFAPFSNLVAAQSTRHGGVSEPPYETLNLGMTVGDARDKVLQNRKIFCHRLSISPERLAFSSQVHGETVLFATQPGSYEGFDALVTNRKNIFLMISIADCVPILIYDAQHQAAAAIHAGWRGTAANLVFKTLKMMQSLFGTDPTHCFAFIGVAIDKENYQVGEDVAKHFSAAFKQVDVSADGKFLLDLRAANAAQLGDFGIDRSQIEISPYSTYSHHRDFFSHRFSGGKTGRMMAIIGMR</sequence>
<name>B3QSP8_CHLT3</name>
<comment type="similarity">
    <text evidence="2 10">Belongs to the purine nucleoside phosphorylase YfiH/LACC1 family.</text>
</comment>
<evidence type="ECO:0000256" key="10">
    <source>
        <dbReference type="RuleBase" id="RU361274"/>
    </source>
</evidence>
<dbReference type="GO" id="GO:0017061">
    <property type="term" value="F:S-methyl-5-thioadenosine phosphorylase activity"/>
    <property type="evidence" value="ECO:0007669"/>
    <property type="project" value="UniProtKB-EC"/>
</dbReference>
<evidence type="ECO:0000256" key="9">
    <source>
        <dbReference type="ARBA" id="ARBA00049893"/>
    </source>
</evidence>
<dbReference type="GO" id="GO:0005507">
    <property type="term" value="F:copper ion binding"/>
    <property type="evidence" value="ECO:0007669"/>
    <property type="project" value="TreeGrafter"/>
</dbReference>
<proteinExistence type="inferred from homology"/>
<evidence type="ECO:0000256" key="4">
    <source>
        <dbReference type="ARBA" id="ARBA00022723"/>
    </source>
</evidence>
<dbReference type="Proteomes" id="UP000001208">
    <property type="component" value="Chromosome"/>
</dbReference>
<dbReference type="Gene3D" id="3.60.140.10">
    <property type="entry name" value="CNF1/YfiH-like putative cysteine hydrolases"/>
    <property type="match status" value="1"/>
</dbReference>
<comment type="catalytic activity">
    <reaction evidence="1">
        <text>inosine + phosphate = alpha-D-ribose 1-phosphate + hypoxanthine</text>
        <dbReference type="Rhea" id="RHEA:27646"/>
        <dbReference type="ChEBI" id="CHEBI:17368"/>
        <dbReference type="ChEBI" id="CHEBI:17596"/>
        <dbReference type="ChEBI" id="CHEBI:43474"/>
        <dbReference type="ChEBI" id="CHEBI:57720"/>
        <dbReference type="EC" id="2.4.2.1"/>
    </reaction>
    <physiologicalReaction direction="left-to-right" evidence="1">
        <dbReference type="Rhea" id="RHEA:27647"/>
    </physiologicalReaction>
</comment>
<accession>B3QSP8</accession>